<reference evidence="11 12" key="1">
    <citation type="submission" date="2018-03" db="EMBL/GenBank/DDBJ databases">
        <authorList>
            <person name="Gully D."/>
        </authorList>
    </citation>
    <scope>NUCLEOTIDE SEQUENCE [LARGE SCALE GENOMIC DNA]</scope>
    <source>
        <strain evidence="11">ORS3257</strain>
    </source>
</reference>
<feature type="domain" description="Acyl-CoA dehydrogenase/oxidase N-terminal" evidence="10">
    <location>
        <begin position="76"/>
        <end position="187"/>
    </location>
</feature>
<proteinExistence type="inferred from homology"/>
<dbReference type="FunFam" id="1.20.140.10:FF:000001">
    <property type="entry name" value="Acyl-CoA dehydrogenase"/>
    <property type="match status" value="1"/>
</dbReference>
<dbReference type="FunFam" id="1.10.540.10:FF:000002">
    <property type="entry name" value="Acyl-CoA dehydrogenase FadE19"/>
    <property type="match status" value="1"/>
</dbReference>
<dbReference type="Pfam" id="PF02771">
    <property type="entry name" value="Acyl-CoA_dh_N"/>
    <property type="match status" value="1"/>
</dbReference>
<keyword evidence="4 6" id="KW-0274">FAD</keyword>
<dbReference type="KEGG" id="bvz:BRAD3257_7390"/>
<evidence type="ECO:0000259" key="9">
    <source>
        <dbReference type="Pfam" id="PF02770"/>
    </source>
</evidence>
<dbReference type="InterPro" id="IPR013786">
    <property type="entry name" value="AcylCoA_DH/ox_N"/>
</dbReference>
<dbReference type="InterPro" id="IPR006089">
    <property type="entry name" value="Acyl-CoA_DH_CS"/>
</dbReference>
<dbReference type="Pfam" id="PF00441">
    <property type="entry name" value="Acyl-CoA_dh_1"/>
    <property type="match status" value="1"/>
</dbReference>
<dbReference type="InterPro" id="IPR037069">
    <property type="entry name" value="AcylCoA_DH/ox_N_sf"/>
</dbReference>
<protein>
    <submittedName>
        <fullName evidence="11">Acyl-CoA dehydrogenase</fullName>
    </submittedName>
</protein>
<dbReference type="Gene3D" id="1.10.540.10">
    <property type="entry name" value="Acyl-CoA dehydrogenase/oxidase, N-terminal domain"/>
    <property type="match status" value="1"/>
</dbReference>
<dbReference type="InterPro" id="IPR009100">
    <property type="entry name" value="AcylCoA_DH/oxidase_NM_dom_sf"/>
</dbReference>
<keyword evidence="5 6" id="KW-0560">Oxidoreductase</keyword>
<dbReference type="SUPFAM" id="SSF56645">
    <property type="entry name" value="Acyl-CoA dehydrogenase NM domain-like"/>
    <property type="match status" value="1"/>
</dbReference>
<evidence type="ECO:0000256" key="6">
    <source>
        <dbReference type="RuleBase" id="RU362125"/>
    </source>
</evidence>
<dbReference type="InterPro" id="IPR006091">
    <property type="entry name" value="Acyl-CoA_Oxase/DH_mid-dom"/>
</dbReference>
<feature type="domain" description="Acyl-CoA dehydrogenase/oxidase C-terminal" evidence="8">
    <location>
        <begin position="300"/>
        <end position="448"/>
    </location>
</feature>
<evidence type="ECO:0000256" key="5">
    <source>
        <dbReference type="ARBA" id="ARBA00023002"/>
    </source>
</evidence>
<dbReference type="Gene3D" id="1.20.140.10">
    <property type="entry name" value="Butyryl-CoA Dehydrogenase, subunit A, domain 3"/>
    <property type="match status" value="1"/>
</dbReference>
<feature type="domain" description="Acyl-CoA oxidase/dehydrogenase middle" evidence="9">
    <location>
        <begin position="191"/>
        <end position="287"/>
    </location>
</feature>
<gene>
    <name evidence="11" type="primary">fadE</name>
    <name evidence="11" type="ORF">BRAD3257_7390</name>
</gene>
<dbReference type="Gene3D" id="2.40.110.10">
    <property type="entry name" value="Butyryl-CoA Dehydrogenase, subunit A, domain 2"/>
    <property type="match status" value="1"/>
</dbReference>
<dbReference type="PANTHER" id="PTHR43884:SF12">
    <property type="entry name" value="ISOVALERYL-COA DEHYDROGENASE, MITOCHONDRIAL-RELATED"/>
    <property type="match status" value="1"/>
</dbReference>
<dbReference type="GO" id="GO:0003995">
    <property type="term" value="F:acyl-CoA dehydrogenase activity"/>
    <property type="evidence" value="ECO:0007669"/>
    <property type="project" value="InterPro"/>
</dbReference>
<evidence type="ECO:0000256" key="7">
    <source>
        <dbReference type="SAM" id="MobiDB-lite"/>
    </source>
</evidence>
<keyword evidence="3 6" id="KW-0285">Flavoprotein</keyword>
<evidence type="ECO:0000259" key="10">
    <source>
        <dbReference type="Pfam" id="PF02771"/>
    </source>
</evidence>
<feature type="region of interest" description="Disordered" evidence="7">
    <location>
        <begin position="13"/>
        <end position="32"/>
    </location>
</feature>
<dbReference type="PROSITE" id="PS00072">
    <property type="entry name" value="ACYL_COA_DH_1"/>
    <property type="match status" value="1"/>
</dbReference>
<evidence type="ECO:0000256" key="4">
    <source>
        <dbReference type="ARBA" id="ARBA00022827"/>
    </source>
</evidence>
<evidence type="ECO:0000256" key="1">
    <source>
        <dbReference type="ARBA" id="ARBA00001974"/>
    </source>
</evidence>
<dbReference type="PANTHER" id="PTHR43884">
    <property type="entry name" value="ACYL-COA DEHYDROGENASE"/>
    <property type="match status" value="1"/>
</dbReference>
<dbReference type="Pfam" id="PF02770">
    <property type="entry name" value="Acyl-CoA_dh_M"/>
    <property type="match status" value="1"/>
</dbReference>
<dbReference type="AlphaFoldDB" id="A0A2U3Q9U6"/>
<evidence type="ECO:0000313" key="12">
    <source>
        <dbReference type="Proteomes" id="UP000246085"/>
    </source>
</evidence>
<sequence length="454" mass="50139">MLNVPNDIQIIRRAGGNRNGNDETSISSGGRPCLHPRTVAVTVAAPTSGWATRDHVRNTYRGMYYWGAVMNFEPIPEHEALRDSVRSFFDRELQEPKIREMDRARRVPRDLWKRLAQLGWPGLTVPTEYGGSGGDVMTSAILCEEIARRFPSLANYWVITSMAARVLSESGTEEQKAEYLHKLAAGEFLMSFGMTEPGGGTDILGLKTRATLEGGEWVVRGQKLYTSLADDANAILVLCRTHPPEGAKRSRGLSLILTPVHQEAVKVRRLELMGQRAGCTCEVFLDEARAPADAVVGEVGRGWHTLLRTLNDERIICASMYVGITAAALDLTVQYAKDRTAFGRPIGAYQAIQHPLADTAIELEQIRLLTARAAWLHTNGRECSTEAAMAKLAASEAAIRATDRCMRVLGGFGLVEESPLERLFRDARLGPFSPISNEMVRNFIGERMGLPRSY</sequence>
<dbReference type="InterPro" id="IPR036250">
    <property type="entry name" value="AcylCo_DH-like_C"/>
</dbReference>
<evidence type="ECO:0000256" key="3">
    <source>
        <dbReference type="ARBA" id="ARBA00022630"/>
    </source>
</evidence>
<accession>A0A2U3Q9U6</accession>
<evidence type="ECO:0000259" key="8">
    <source>
        <dbReference type="Pfam" id="PF00441"/>
    </source>
</evidence>
<comment type="cofactor">
    <cofactor evidence="1 6">
        <name>FAD</name>
        <dbReference type="ChEBI" id="CHEBI:57692"/>
    </cofactor>
</comment>
<dbReference type="InterPro" id="IPR046373">
    <property type="entry name" value="Acyl-CoA_Oxase/DH_mid-dom_sf"/>
</dbReference>
<dbReference type="EMBL" id="LS398110">
    <property type="protein sequence ID" value="SPP98130.1"/>
    <property type="molecule type" value="Genomic_DNA"/>
</dbReference>
<organism evidence="11 12">
    <name type="scientific">Bradyrhizobium vignae</name>
    <dbReference type="NCBI Taxonomy" id="1549949"/>
    <lineage>
        <taxon>Bacteria</taxon>
        <taxon>Pseudomonadati</taxon>
        <taxon>Pseudomonadota</taxon>
        <taxon>Alphaproteobacteria</taxon>
        <taxon>Hyphomicrobiales</taxon>
        <taxon>Nitrobacteraceae</taxon>
        <taxon>Bradyrhizobium</taxon>
    </lineage>
</organism>
<dbReference type="SUPFAM" id="SSF47203">
    <property type="entry name" value="Acyl-CoA dehydrogenase C-terminal domain-like"/>
    <property type="match status" value="1"/>
</dbReference>
<dbReference type="Proteomes" id="UP000246085">
    <property type="component" value="Chromosome BRAD3257"/>
</dbReference>
<evidence type="ECO:0000313" key="11">
    <source>
        <dbReference type="EMBL" id="SPP98130.1"/>
    </source>
</evidence>
<dbReference type="GO" id="GO:0050660">
    <property type="term" value="F:flavin adenine dinucleotide binding"/>
    <property type="evidence" value="ECO:0007669"/>
    <property type="project" value="InterPro"/>
</dbReference>
<comment type="similarity">
    <text evidence="2 6">Belongs to the acyl-CoA dehydrogenase family.</text>
</comment>
<dbReference type="InterPro" id="IPR009075">
    <property type="entry name" value="AcylCo_DH/oxidase_C"/>
</dbReference>
<evidence type="ECO:0000256" key="2">
    <source>
        <dbReference type="ARBA" id="ARBA00009347"/>
    </source>
</evidence>
<name>A0A2U3Q9U6_9BRAD</name>